<evidence type="ECO:0000313" key="6">
    <source>
        <dbReference type="EMBL" id="MDK2125885.1"/>
    </source>
</evidence>
<dbReference type="InterPro" id="IPR017853">
    <property type="entry name" value="GH"/>
</dbReference>
<dbReference type="SMART" id="SM00108">
    <property type="entry name" value="B_lectin"/>
    <property type="match status" value="1"/>
</dbReference>
<dbReference type="Gene3D" id="2.80.10.50">
    <property type="match status" value="1"/>
</dbReference>
<gene>
    <name evidence="6" type="ORF">PZA18_17670</name>
</gene>
<dbReference type="Gene3D" id="2.90.10.10">
    <property type="entry name" value="Bulb-type lectin domain"/>
    <property type="match status" value="2"/>
</dbReference>
<keyword evidence="2 3" id="KW-0326">Glycosidase</keyword>
<evidence type="ECO:0000256" key="2">
    <source>
        <dbReference type="ARBA" id="ARBA00023295"/>
    </source>
</evidence>
<dbReference type="RefSeq" id="WP_284102198.1">
    <property type="nucleotide sequence ID" value="NZ_JARRAF010000026.1"/>
</dbReference>
<dbReference type="InterPro" id="IPR001547">
    <property type="entry name" value="Glyco_hydro_5"/>
</dbReference>
<dbReference type="InterPro" id="IPR036426">
    <property type="entry name" value="Bulb-type_lectin_dom_sf"/>
</dbReference>
<feature type="domain" description="Bulb-type lectin" evidence="5">
    <location>
        <begin position="493"/>
        <end position="600"/>
    </location>
</feature>
<dbReference type="EMBL" id="JARRAF010000026">
    <property type="protein sequence ID" value="MDK2125885.1"/>
    <property type="molecule type" value="Genomic_DNA"/>
</dbReference>
<dbReference type="Proteomes" id="UP001172778">
    <property type="component" value="Unassembled WGS sequence"/>
</dbReference>
<organism evidence="6 7">
    <name type="scientific">Parachitinimonas caeni</name>
    <dbReference type="NCBI Taxonomy" id="3031301"/>
    <lineage>
        <taxon>Bacteria</taxon>
        <taxon>Pseudomonadati</taxon>
        <taxon>Pseudomonadota</taxon>
        <taxon>Betaproteobacteria</taxon>
        <taxon>Neisseriales</taxon>
        <taxon>Chitinibacteraceae</taxon>
        <taxon>Parachitinimonas</taxon>
    </lineage>
</organism>
<dbReference type="PROSITE" id="PS50927">
    <property type="entry name" value="BULB_LECTIN"/>
    <property type="match status" value="1"/>
</dbReference>
<reference evidence="6" key="1">
    <citation type="submission" date="2023-03" db="EMBL/GenBank/DDBJ databases">
        <title>Chitinimonas shenzhenensis gen. nov., sp. nov., a novel member of family Burkholderiaceae isolated from activated sludge collected in Shen Zhen, China.</title>
        <authorList>
            <person name="Wang X."/>
        </authorList>
    </citation>
    <scope>NUCLEOTIDE SEQUENCE</scope>
    <source>
        <strain evidence="6">DQS-5</strain>
    </source>
</reference>
<dbReference type="Pfam" id="PF00150">
    <property type="entry name" value="Cellulase"/>
    <property type="match status" value="1"/>
</dbReference>
<proteinExistence type="inferred from homology"/>
<dbReference type="SUPFAM" id="SSF50405">
    <property type="entry name" value="Actin-crosslinking proteins"/>
    <property type="match status" value="1"/>
</dbReference>
<name>A0ABT7E0P3_9NEIS</name>
<evidence type="ECO:0000313" key="7">
    <source>
        <dbReference type="Proteomes" id="UP001172778"/>
    </source>
</evidence>
<evidence type="ECO:0000259" key="5">
    <source>
        <dbReference type="PROSITE" id="PS50927"/>
    </source>
</evidence>
<keyword evidence="1 3" id="KW-0378">Hydrolase</keyword>
<feature type="chain" id="PRO_5045841223" description="Bulb-type lectin domain-containing protein" evidence="4">
    <location>
        <begin position="24"/>
        <end position="600"/>
    </location>
</feature>
<evidence type="ECO:0000256" key="1">
    <source>
        <dbReference type="ARBA" id="ARBA00022801"/>
    </source>
</evidence>
<feature type="signal peptide" evidence="4">
    <location>
        <begin position="1"/>
        <end position="23"/>
    </location>
</feature>
<evidence type="ECO:0000256" key="3">
    <source>
        <dbReference type="RuleBase" id="RU361153"/>
    </source>
</evidence>
<dbReference type="InterPro" id="IPR001480">
    <property type="entry name" value="Bulb-type_lectin_dom"/>
</dbReference>
<dbReference type="Gene3D" id="3.20.20.80">
    <property type="entry name" value="Glycosidases"/>
    <property type="match status" value="1"/>
</dbReference>
<dbReference type="InterPro" id="IPR008999">
    <property type="entry name" value="Actin-crosslinking"/>
</dbReference>
<dbReference type="SUPFAM" id="SSF51110">
    <property type="entry name" value="alpha-D-mannose-specific plant lectins"/>
    <property type="match status" value="1"/>
</dbReference>
<accession>A0ABT7E0P3</accession>
<evidence type="ECO:0000256" key="4">
    <source>
        <dbReference type="SAM" id="SignalP"/>
    </source>
</evidence>
<sequence>MRKIASLALGLWLSAMPALQAHAAGAAFTNPLTGQPHMFVAGNYTDLGIGAGDQMPSDQAGLENNARPDLDRLRSLGVSNVRIWAHLGYAMNNYGAMANRVSWLAEMARQRNMTLTVDLFDSSGNNTLQNLRNNEAHINNMINYVIGANANKSHIYWSLGNEIGEPNTPLDFAAFYEGKVAMMRNKGAVKISFQPVPGSLNHRWGGDTTSAATRVINVSDDVSVHFYANGALANENNSNGLEFGSTRQWMDLASNLCKPAVIGEFGITDLNQRTDDNIRTWLAYFRDTLKVDQVSFWQFTKDEGGHTDEQCFCNFAPPGNGSHTGAMAGFLGAPPTYPAGTCGPQPPTGGGIAFQLGSPLYIQASNGLYLSSENGQQYIYANRSVRDVWEVFTVHANSDGTHSVKGNNGLWLRHHKLDGNQMKFSSGDPACWGCKFRFERIGSSDVYGVKSEITSRYMSSENGQHPVHADRSNLDIWEKWTIRNLSTPNDPWRTVATGGVGLPIDQNLCSSNNVYCLKMQSDGNLVLYGANGSVRWHAGTWGNPGSSGVMQYDGNLVIYRPNGTALWHTYTYGNNGAELQVSNDGFVRVSRNGNALWQKP</sequence>
<keyword evidence="7" id="KW-1185">Reference proteome</keyword>
<protein>
    <recommendedName>
        <fullName evidence="5">Bulb-type lectin domain-containing protein</fullName>
    </recommendedName>
</protein>
<keyword evidence="4" id="KW-0732">Signal</keyword>
<comment type="similarity">
    <text evidence="3">Belongs to the glycosyl hydrolase 5 (cellulase A) family.</text>
</comment>
<comment type="caution">
    <text evidence="6">The sequence shown here is derived from an EMBL/GenBank/DDBJ whole genome shotgun (WGS) entry which is preliminary data.</text>
</comment>
<dbReference type="CDD" id="cd00257">
    <property type="entry name" value="beta-trefoil_FSCN-like"/>
    <property type="match status" value="1"/>
</dbReference>
<dbReference type="SUPFAM" id="SSF51445">
    <property type="entry name" value="(Trans)glycosidases"/>
    <property type="match status" value="1"/>
</dbReference>